<evidence type="ECO:0000256" key="1">
    <source>
        <dbReference type="ARBA" id="ARBA00010541"/>
    </source>
</evidence>
<dbReference type="Gene3D" id="2.40.10.10">
    <property type="entry name" value="Trypsin-like serine proteases"/>
    <property type="match status" value="2"/>
</dbReference>
<keyword evidence="2 6" id="KW-0645">Protease</keyword>
<dbReference type="InterPro" id="IPR009003">
    <property type="entry name" value="Peptidase_S1_PA"/>
</dbReference>
<dbReference type="Gene3D" id="2.30.42.10">
    <property type="match status" value="1"/>
</dbReference>
<dbReference type="GO" id="GO:0004252">
    <property type="term" value="F:serine-type endopeptidase activity"/>
    <property type="evidence" value="ECO:0007669"/>
    <property type="project" value="InterPro"/>
</dbReference>
<feature type="domain" description="PDZ" evidence="5">
    <location>
        <begin position="210"/>
        <end position="324"/>
    </location>
</feature>
<gene>
    <name evidence="6" type="ORF">DNFV4_03635</name>
</gene>
<dbReference type="GO" id="GO:0006508">
    <property type="term" value="P:proteolysis"/>
    <property type="evidence" value="ECO:0007669"/>
    <property type="project" value="UniProtKB-KW"/>
</dbReference>
<proteinExistence type="inferred from homology"/>
<dbReference type="Proteomes" id="UP001179121">
    <property type="component" value="Chromosome"/>
</dbReference>
<evidence type="ECO:0000256" key="4">
    <source>
        <dbReference type="SAM" id="SignalP"/>
    </source>
</evidence>
<accession>A0AA86N2B1</accession>
<name>A0AA86N2B1_9BACT</name>
<dbReference type="AlphaFoldDB" id="A0AA86N2B1"/>
<evidence type="ECO:0000313" key="6">
    <source>
        <dbReference type="EMBL" id="CAI4033201.1"/>
    </source>
</evidence>
<dbReference type="SUPFAM" id="SSF50156">
    <property type="entry name" value="PDZ domain-like"/>
    <property type="match status" value="1"/>
</dbReference>
<dbReference type="PANTHER" id="PTHR43343:SF3">
    <property type="entry name" value="PROTEASE DO-LIKE 8, CHLOROPLASTIC"/>
    <property type="match status" value="1"/>
</dbReference>
<feature type="chain" id="PRO_5041714503" evidence="4">
    <location>
        <begin position="29"/>
        <end position="336"/>
    </location>
</feature>
<dbReference type="InterPro" id="IPR043504">
    <property type="entry name" value="Peptidase_S1_PA_chymotrypsin"/>
</dbReference>
<dbReference type="KEGG" id="nti:DNFV4_03635"/>
<dbReference type="Pfam" id="PF13365">
    <property type="entry name" value="Trypsin_2"/>
    <property type="match status" value="1"/>
</dbReference>
<organism evidence="6 7">
    <name type="scientific">Nitrospira tepida</name>
    <dbReference type="NCBI Taxonomy" id="2973512"/>
    <lineage>
        <taxon>Bacteria</taxon>
        <taxon>Pseudomonadati</taxon>
        <taxon>Nitrospirota</taxon>
        <taxon>Nitrospiria</taxon>
        <taxon>Nitrospirales</taxon>
        <taxon>Nitrospiraceae</taxon>
        <taxon>Nitrospira</taxon>
    </lineage>
</organism>
<dbReference type="PROSITE" id="PS50106">
    <property type="entry name" value="PDZ"/>
    <property type="match status" value="1"/>
</dbReference>
<dbReference type="PANTHER" id="PTHR43343">
    <property type="entry name" value="PEPTIDASE S12"/>
    <property type="match status" value="1"/>
</dbReference>
<keyword evidence="7" id="KW-1185">Reference proteome</keyword>
<dbReference type="EMBL" id="OX365700">
    <property type="protein sequence ID" value="CAI4033201.1"/>
    <property type="molecule type" value="Genomic_DNA"/>
</dbReference>
<keyword evidence="3" id="KW-0378">Hydrolase</keyword>
<dbReference type="InterPro" id="IPR001478">
    <property type="entry name" value="PDZ"/>
</dbReference>
<dbReference type="SMART" id="SM00228">
    <property type="entry name" value="PDZ"/>
    <property type="match status" value="1"/>
</dbReference>
<dbReference type="Pfam" id="PF13180">
    <property type="entry name" value="PDZ_2"/>
    <property type="match status" value="1"/>
</dbReference>
<dbReference type="PRINTS" id="PR00834">
    <property type="entry name" value="PROTEASES2C"/>
</dbReference>
<evidence type="ECO:0000313" key="7">
    <source>
        <dbReference type="Proteomes" id="UP001179121"/>
    </source>
</evidence>
<dbReference type="InterPro" id="IPR001940">
    <property type="entry name" value="Peptidase_S1C"/>
</dbReference>
<evidence type="ECO:0000256" key="2">
    <source>
        <dbReference type="ARBA" id="ARBA00022670"/>
    </source>
</evidence>
<dbReference type="InterPro" id="IPR051201">
    <property type="entry name" value="Chloro_Bact_Ser_Proteases"/>
</dbReference>
<protein>
    <submittedName>
        <fullName evidence="6">Serine protease</fullName>
    </submittedName>
</protein>
<comment type="similarity">
    <text evidence="1">Belongs to the peptidase S1C family.</text>
</comment>
<dbReference type="InterPro" id="IPR036034">
    <property type="entry name" value="PDZ_sf"/>
</dbReference>
<reference evidence="6" key="1">
    <citation type="submission" date="2022-10" db="EMBL/GenBank/DDBJ databases">
        <authorList>
            <person name="Koch H."/>
        </authorList>
    </citation>
    <scope>NUCLEOTIDE SEQUENCE</scope>
    <source>
        <strain evidence="6">DNF</strain>
    </source>
</reference>
<dbReference type="RefSeq" id="WP_289270213.1">
    <property type="nucleotide sequence ID" value="NZ_OX365700.1"/>
</dbReference>
<evidence type="ECO:0000259" key="5">
    <source>
        <dbReference type="PROSITE" id="PS50106"/>
    </source>
</evidence>
<keyword evidence="4" id="KW-0732">Signal</keyword>
<feature type="signal peptide" evidence="4">
    <location>
        <begin position="1"/>
        <end position="28"/>
    </location>
</feature>
<evidence type="ECO:0000256" key="3">
    <source>
        <dbReference type="ARBA" id="ARBA00022801"/>
    </source>
</evidence>
<sequence>MIMSVLRSSTRPFVALLACVLYFGSAEAGPLPSERIETSKLATVGVLQPGEDLTSPASKTHFTMRGTAVHLRDGFIVTARHVVEKDDNGRKVVPNQITVMTAGLEETAASLVGGSAFLDLAVFRIDGDVAAHLPPTRFADGEASPGQPVYTIGYPLGWGPAMGFGRVGNPNTFLPTADTRLLQLDLSACSGNSGGGVFNEQGELVGLMHAIIQTETAQGEQRCSRFGFAVPGSLAQKIVTAVLNGEQPRFSRLGVGLTLMRMGGQWRIAASDVTGPARDGGLQKGDIILAIDDTELTDGVQLKNYLIEHTAPGQQISVKVLRGQTERVLKVTLGQS</sequence>
<dbReference type="SUPFAM" id="SSF50494">
    <property type="entry name" value="Trypsin-like serine proteases"/>
    <property type="match status" value="1"/>
</dbReference>